<sequence>MKKGIILILMLVLCSLGYAKDKVEEIAKKGVLRVGTTADYKPFTYKSGEEYKGYDIEVAKLLAKELGVELEIVPTTWKTLLEDLKADKYDIAMGGITRTIKRQIEAEMSNPYLVFGKCYLVRKGDKAKYNSIEAVNNPKVRVGVNIGGTNEVFADTYLPKANIIRYKNNLDVPVAVENNEVDVMITETPEAITYEKNNPKLEGALVDTPLTKSQMGYVVKKDEIHLLNTVNFILNELEVRGDIERLKAEYLK</sequence>
<dbReference type="SUPFAM" id="SSF53850">
    <property type="entry name" value="Periplasmic binding protein-like II"/>
    <property type="match status" value="1"/>
</dbReference>
<dbReference type="InterPro" id="IPR018313">
    <property type="entry name" value="SBP_3_CS"/>
</dbReference>
<dbReference type="PANTHER" id="PTHR35936:SF19">
    <property type="entry name" value="AMINO-ACID-BINDING PROTEIN YXEM-RELATED"/>
    <property type="match status" value="1"/>
</dbReference>
<evidence type="ECO:0000256" key="2">
    <source>
        <dbReference type="ARBA" id="ARBA00010333"/>
    </source>
</evidence>
<keyword evidence="3" id="KW-0732">Signal</keyword>
<comment type="caution">
    <text evidence="6">The sequence shown here is derived from an EMBL/GenBank/DDBJ whole genome shotgun (WGS) entry which is preliminary data.</text>
</comment>
<protein>
    <submittedName>
        <fullName evidence="6">Cyclohexadienyl dehydratase</fullName>
    </submittedName>
</protein>
<evidence type="ECO:0000256" key="1">
    <source>
        <dbReference type="ARBA" id="ARBA00004196"/>
    </source>
</evidence>
<evidence type="ECO:0000313" key="7">
    <source>
        <dbReference type="Proteomes" id="UP000284676"/>
    </source>
</evidence>
<evidence type="ECO:0000259" key="5">
    <source>
        <dbReference type="SMART" id="SM00062"/>
    </source>
</evidence>
<comment type="similarity">
    <text evidence="2 4">Belongs to the bacterial solute-binding protein 3 family.</text>
</comment>
<dbReference type="RefSeq" id="WP_118127472.1">
    <property type="nucleotide sequence ID" value="NZ_QRHI01000012.1"/>
</dbReference>
<reference evidence="6 7" key="1">
    <citation type="submission" date="2018-08" db="EMBL/GenBank/DDBJ databases">
        <title>A genome reference for cultivated species of the human gut microbiota.</title>
        <authorList>
            <person name="Zou Y."/>
            <person name="Xue W."/>
            <person name="Luo G."/>
        </authorList>
    </citation>
    <scope>NUCLEOTIDE SEQUENCE [LARGE SCALE GENOMIC DNA]</scope>
    <source>
        <strain evidence="6 7">AM25-1</strain>
    </source>
</reference>
<gene>
    <name evidence="6" type="ORF">DW663_02845</name>
</gene>
<dbReference type="Proteomes" id="UP000284676">
    <property type="component" value="Unassembled WGS sequence"/>
</dbReference>
<dbReference type="Gene3D" id="3.40.190.10">
    <property type="entry name" value="Periplasmic binding protein-like II"/>
    <property type="match status" value="2"/>
</dbReference>
<dbReference type="AlphaFoldDB" id="A0A414Q0U1"/>
<evidence type="ECO:0000313" key="6">
    <source>
        <dbReference type="EMBL" id="RHF74420.1"/>
    </source>
</evidence>
<name>A0A414Q0U1_FUSMR</name>
<dbReference type="PANTHER" id="PTHR35936">
    <property type="entry name" value="MEMBRANE-BOUND LYTIC MUREIN TRANSGLYCOSYLASE F"/>
    <property type="match status" value="1"/>
</dbReference>
<feature type="domain" description="Solute-binding protein family 3/N-terminal" evidence="5">
    <location>
        <begin position="31"/>
        <end position="252"/>
    </location>
</feature>
<dbReference type="Pfam" id="PF00497">
    <property type="entry name" value="SBP_bac_3"/>
    <property type="match status" value="1"/>
</dbReference>
<dbReference type="InterPro" id="IPR001638">
    <property type="entry name" value="Solute-binding_3/MltF_N"/>
</dbReference>
<dbReference type="PROSITE" id="PS01039">
    <property type="entry name" value="SBP_BACTERIAL_3"/>
    <property type="match status" value="1"/>
</dbReference>
<evidence type="ECO:0000256" key="4">
    <source>
        <dbReference type="RuleBase" id="RU003744"/>
    </source>
</evidence>
<accession>A0A414Q0U1</accession>
<organism evidence="6 7">
    <name type="scientific">Fusobacterium mortiferum</name>
    <dbReference type="NCBI Taxonomy" id="850"/>
    <lineage>
        <taxon>Bacteria</taxon>
        <taxon>Fusobacteriati</taxon>
        <taxon>Fusobacteriota</taxon>
        <taxon>Fusobacteriia</taxon>
        <taxon>Fusobacteriales</taxon>
        <taxon>Fusobacteriaceae</taxon>
        <taxon>Fusobacterium</taxon>
    </lineage>
</organism>
<evidence type="ECO:0000256" key="3">
    <source>
        <dbReference type="ARBA" id="ARBA00022729"/>
    </source>
</evidence>
<dbReference type="SMART" id="SM00062">
    <property type="entry name" value="PBPb"/>
    <property type="match status" value="1"/>
</dbReference>
<comment type="subcellular location">
    <subcellularLocation>
        <location evidence="1">Cell envelope</location>
    </subcellularLocation>
</comment>
<dbReference type="EMBL" id="QRHL01000002">
    <property type="protein sequence ID" value="RHF74420.1"/>
    <property type="molecule type" value="Genomic_DNA"/>
</dbReference>
<proteinExistence type="inferred from homology"/>
<dbReference type="GO" id="GO:0030313">
    <property type="term" value="C:cell envelope"/>
    <property type="evidence" value="ECO:0007669"/>
    <property type="project" value="UniProtKB-SubCell"/>
</dbReference>